<dbReference type="RefSeq" id="WP_158369235.1">
    <property type="nucleotide sequence ID" value="NZ_JAOQJU010000004.1"/>
</dbReference>
<proteinExistence type="predicted"/>
<name>A0ABT2RL94_9FIRM</name>
<gene>
    <name evidence="1" type="ORF">OCV99_06375</name>
</gene>
<accession>A0ABT2RL94</accession>
<sequence length="192" mass="22508">MKIEIKNGDWVKGYHAGYYQVVGFGASYAFEDVGTSKKGEKCSTLANLKQGFTSKMKFKLGADAVALEWLKPVSEEVLRQIEDYWKENPEKKEIFDRWQVVEQLGDLWYQLNIYEEGIEFWQEKTMNLPKKINYQQFAAWFDKTMMDYGKLYDDKKSRRRKKLCFVSTKVIPESVSLGKVPLYEHPIMIVGD</sequence>
<organism evidence="1 2">
    <name type="scientific">Dorea acetigenes</name>
    <dbReference type="NCBI Taxonomy" id="2981787"/>
    <lineage>
        <taxon>Bacteria</taxon>
        <taxon>Bacillati</taxon>
        <taxon>Bacillota</taxon>
        <taxon>Clostridia</taxon>
        <taxon>Lachnospirales</taxon>
        <taxon>Lachnospiraceae</taxon>
        <taxon>Dorea</taxon>
    </lineage>
</organism>
<comment type="caution">
    <text evidence="1">The sequence shown here is derived from an EMBL/GenBank/DDBJ whole genome shotgun (WGS) entry which is preliminary data.</text>
</comment>
<evidence type="ECO:0000313" key="2">
    <source>
        <dbReference type="Proteomes" id="UP001652431"/>
    </source>
</evidence>
<protein>
    <submittedName>
        <fullName evidence="1">Uncharacterized protein</fullName>
    </submittedName>
</protein>
<dbReference type="EMBL" id="JAOQJU010000004">
    <property type="protein sequence ID" value="MCU6686185.1"/>
    <property type="molecule type" value="Genomic_DNA"/>
</dbReference>
<evidence type="ECO:0000313" key="1">
    <source>
        <dbReference type="EMBL" id="MCU6686185.1"/>
    </source>
</evidence>
<keyword evidence="2" id="KW-1185">Reference proteome</keyword>
<reference evidence="1 2" key="1">
    <citation type="journal article" date="2021" name="ISME Commun">
        <title>Automated analysis of genomic sequences facilitates high-throughput and comprehensive description of bacteria.</title>
        <authorList>
            <person name="Hitch T.C.A."/>
        </authorList>
    </citation>
    <scope>NUCLEOTIDE SEQUENCE [LARGE SCALE GENOMIC DNA]</scope>
    <source>
        <strain evidence="1 2">Sanger_03</strain>
    </source>
</reference>
<dbReference type="Proteomes" id="UP001652431">
    <property type="component" value="Unassembled WGS sequence"/>
</dbReference>